<reference evidence="7" key="1">
    <citation type="submission" date="2013-08" db="EMBL/GenBank/DDBJ databases">
        <authorList>
            <person name="Mendez C."/>
            <person name="Richter M."/>
            <person name="Ferrer M."/>
            <person name="Sanchez J."/>
        </authorList>
    </citation>
    <scope>NUCLEOTIDE SEQUENCE</scope>
</reference>
<keyword evidence="6" id="KW-0472">Membrane</keyword>
<feature type="non-terminal residue" evidence="7">
    <location>
        <position position="91"/>
    </location>
</feature>
<evidence type="ECO:0000256" key="5">
    <source>
        <dbReference type="ARBA" id="ARBA00022989"/>
    </source>
</evidence>
<keyword evidence="3" id="KW-1003">Cell membrane</keyword>
<name>T1BCJ9_9ZZZZ</name>
<keyword evidence="5" id="KW-1133">Transmembrane helix</keyword>
<keyword evidence="4" id="KW-0812">Transmembrane</keyword>
<dbReference type="EMBL" id="AUZX01005510">
    <property type="protein sequence ID" value="EQD67567.1"/>
    <property type="molecule type" value="Genomic_DNA"/>
</dbReference>
<comment type="subcellular location">
    <subcellularLocation>
        <location evidence="1">Cell membrane</location>
        <topology evidence="1">Multi-pass membrane protein</topology>
    </subcellularLocation>
</comment>
<comment type="caution">
    <text evidence="7">The sequence shown here is derived from an EMBL/GenBank/DDBJ whole genome shotgun (WGS) entry which is preliminary data.</text>
</comment>
<protein>
    <submittedName>
        <fullName evidence="7">Multiple antibiotic resistance (MarC)-related protein</fullName>
    </submittedName>
</protein>
<evidence type="ECO:0000256" key="6">
    <source>
        <dbReference type="ARBA" id="ARBA00023136"/>
    </source>
</evidence>
<comment type="similarity">
    <text evidence="2">Belongs to the UPF0056 (MarC) family.</text>
</comment>
<dbReference type="InterPro" id="IPR002771">
    <property type="entry name" value="Multi_antbiot-R_MarC"/>
</dbReference>
<evidence type="ECO:0000256" key="4">
    <source>
        <dbReference type="ARBA" id="ARBA00022692"/>
    </source>
</evidence>
<evidence type="ECO:0000256" key="2">
    <source>
        <dbReference type="ARBA" id="ARBA00009784"/>
    </source>
</evidence>
<evidence type="ECO:0000256" key="3">
    <source>
        <dbReference type="ARBA" id="ARBA00022475"/>
    </source>
</evidence>
<evidence type="ECO:0000313" key="7">
    <source>
        <dbReference type="EMBL" id="EQD67567.1"/>
    </source>
</evidence>
<evidence type="ECO:0000256" key="1">
    <source>
        <dbReference type="ARBA" id="ARBA00004651"/>
    </source>
</evidence>
<sequence>MQVAGGIVVCALAWSLLNGPLKPVVSAPDGAASPDSITQGAFYPITMPLTVGPGSISVAVTLGANPPRGLRALLPTILAHFVGVLITCVII</sequence>
<dbReference type="GO" id="GO:0005886">
    <property type="term" value="C:plasma membrane"/>
    <property type="evidence" value="ECO:0007669"/>
    <property type="project" value="UniProtKB-SubCell"/>
</dbReference>
<organism evidence="7">
    <name type="scientific">mine drainage metagenome</name>
    <dbReference type="NCBI Taxonomy" id="410659"/>
    <lineage>
        <taxon>unclassified sequences</taxon>
        <taxon>metagenomes</taxon>
        <taxon>ecological metagenomes</taxon>
    </lineage>
</organism>
<gene>
    <name evidence="7" type="ORF">B1A_07668</name>
</gene>
<dbReference type="Pfam" id="PF01914">
    <property type="entry name" value="MarC"/>
    <property type="match status" value="1"/>
</dbReference>
<reference evidence="7" key="2">
    <citation type="journal article" date="2014" name="ISME J.">
        <title>Microbial stratification in low pH oxic and suboxic macroscopic growths along an acid mine drainage.</title>
        <authorList>
            <person name="Mendez-Garcia C."/>
            <person name="Mesa V."/>
            <person name="Sprenger R.R."/>
            <person name="Richter M."/>
            <person name="Diez M.S."/>
            <person name="Solano J."/>
            <person name="Bargiela R."/>
            <person name="Golyshina O.V."/>
            <person name="Manteca A."/>
            <person name="Ramos J.L."/>
            <person name="Gallego J.R."/>
            <person name="Llorente I."/>
            <person name="Martins Dos Santos V.A."/>
            <person name="Jensen O.N."/>
            <person name="Pelaez A.I."/>
            <person name="Sanchez J."/>
            <person name="Ferrer M."/>
        </authorList>
    </citation>
    <scope>NUCLEOTIDE SEQUENCE</scope>
</reference>
<dbReference type="AlphaFoldDB" id="T1BCJ9"/>
<proteinExistence type="inferred from homology"/>
<accession>T1BCJ9</accession>